<keyword evidence="6 9" id="KW-0378">Hydrolase</keyword>
<comment type="caution">
    <text evidence="10">The sequence shown here is derived from an EMBL/GenBank/DDBJ whole genome shotgun (WGS) entry which is preliminary data.</text>
</comment>
<keyword evidence="5 9" id="KW-0255">Endonuclease</keyword>
<evidence type="ECO:0000256" key="3">
    <source>
        <dbReference type="ARBA" id="ARBA00022722"/>
    </source>
</evidence>
<dbReference type="SUPFAM" id="SSF143430">
    <property type="entry name" value="TTP0101/SSO1404-like"/>
    <property type="match status" value="1"/>
</dbReference>
<gene>
    <name evidence="9" type="primary">cas2</name>
    <name evidence="10" type="ORF">HMPREF2130_04550</name>
</gene>
<dbReference type="GO" id="GO:0043571">
    <property type="term" value="P:maintenance of CRISPR repeat elements"/>
    <property type="evidence" value="ECO:0007669"/>
    <property type="project" value="UniProtKB-UniRule"/>
</dbReference>
<dbReference type="eggNOG" id="COG3512">
    <property type="taxonomic scope" value="Bacteria"/>
</dbReference>
<dbReference type="NCBIfam" id="TIGR01573">
    <property type="entry name" value="cas2"/>
    <property type="match status" value="1"/>
</dbReference>
<proteinExistence type="inferred from homology"/>
<comment type="similarity">
    <text evidence="2 9">Belongs to the CRISPR-associated endoribonuclease Cas2 protein family.</text>
</comment>
<dbReference type="AlphaFoldDB" id="A0A095Z8J5"/>
<evidence type="ECO:0000256" key="9">
    <source>
        <dbReference type="HAMAP-Rule" id="MF_01471"/>
    </source>
</evidence>
<feature type="binding site" evidence="9">
    <location>
        <position position="15"/>
    </location>
    <ligand>
        <name>Mg(2+)</name>
        <dbReference type="ChEBI" id="CHEBI:18420"/>
        <note>catalytic</note>
    </ligand>
</feature>
<keyword evidence="3 9" id="KW-0540">Nuclease</keyword>
<keyword evidence="8 9" id="KW-0051">Antiviral defense</keyword>
<reference evidence="10 11" key="1">
    <citation type="submission" date="2014-07" db="EMBL/GenBank/DDBJ databases">
        <authorList>
            <person name="McCorrison J."/>
            <person name="Sanka R."/>
            <person name="Torralba M."/>
            <person name="Gillis M."/>
            <person name="Haft D.H."/>
            <person name="Methe B."/>
            <person name="Sutton G."/>
            <person name="Nelson K.E."/>
        </authorList>
    </citation>
    <scope>NUCLEOTIDE SEQUENCE [LARGE SCALE GENOMIC DNA]</scope>
    <source>
        <strain evidence="10 11">DNF00040</strain>
    </source>
</reference>
<protein>
    <recommendedName>
        <fullName evidence="9">CRISPR-associated endoribonuclease Cas2</fullName>
        <ecNumber evidence="9">3.1.-.-</ecNumber>
    </recommendedName>
</protein>
<evidence type="ECO:0000256" key="8">
    <source>
        <dbReference type="ARBA" id="ARBA00023118"/>
    </source>
</evidence>
<organism evidence="10 11">
    <name type="scientific">Oligella urethralis DNF00040</name>
    <dbReference type="NCBI Taxonomy" id="1401065"/>
    <lineage>
        <taxon>Bacteria</taxon>
        <taxon>Pseudomonadati</taxon>
        <taxon>Pseudomonadota</taxon>
        <taxon>Betaproteobacteria</taxon>
        <taxon>Burkholderiales</taxon>
        <taxon>Alcaligenaceae</taxon>
        <taxon>Oligella</taxon>
    </lineage>
</organism>
<dbReference type="GO" id="GO:0016787">
    <property type="term" value="F:hydrolase activity"/>
    <property type="evidence" value="ECO:0007669"/>
    <property type="project" value="UniProtKB-KW"/>
</dbReference>
<evidence type="ECO:0000256" key="4">
    <source>
        <dbReference type="ARBA" id="ARBA00022723"/>
    </source>
</evidence>
<sequence>MFSGYRFMWLLVMFDLPVLSKAERKEASEFRMSLLDEGFHMVQFSVYARCCTSPKQIDTYCKRIEGALPAGGEVQILQFTDKQYANIITYYGKKKQPAKKIPDQFSLF</sequence>
<name>A0A095Z8J5_9BURK</name>
<comment type="function">
    <text evidence="9">CRISPR (clustered regularly interspaced short palindromic repeat), is an adaptive immune system that provides protection against mobile genetic elements (viruses, transposable elements and conjugative plasmids). CRISPR clusters contain sequences complementary to antecedent mobile elements and target invading nucleic acids. CRISPR clusters are transcribed and processed into CRISPR RNA (crRNA). Functions as a ssRNA-specific endoribonuclease. Involved in the integration of spacer DNA into the CRISPR cassette.</text>
</comment>
<keyword evidence="11" id="KW-1185">Reference proteome</keyword>
<dbReference type="Pfam" id="PF09827">
    <property type="entry name" value="CRISPR_Cas2"/>
    <property type="match status" value="1"/>
</dbReference>
<comment type="subunit">
    <text evidence="9">Homodimer, forms a heterotetramer with a Cas1 homodimer.</text>
</comment>
<evidence type="ECO:0000256" key="6">
    <source>
        <dbReference type="ARBA" id="ARBA00022801"/>
    </source>
</evidence>
<evidence type="ECO:0000256" key="5">
    <source>
        <dbReference type="ARBA" id="ARBA00022759"/>
    </source>
</evidence>
<dbReference type="HAMAP" id="MF_01471">
    <property type="entry name" value="Cas2"/>
    <property type="match status" value="1"/>
</dbReference>
<dbReference type="GO" id="GO:0046872">
    <property type="term" value="F:metal ion binding"/>
    <property type="evidence" value="ECO:0007669"/>
    <property type="project" value="UniProtKB-UniRule"/>
</dbReference>
<dbReference type="EC" id="3.1.-.-" evidence="9"/>
<evidence type="ECO:0000256" key="2">
    <source>
        <dbReference type="ARBA" id="ARBA00009959"/>
    </source>
</evidence>
<evidence type="ECO:0000313" key="11">
    <source>
        <dbReference type="Proteomes" id="UP000029629"/>
    </source>
</evidence>
<dbReference type="GO" id="GO:0004521">
    <property type="term" value="F:RNA endonuclease activity"/>
    <property type="evidence" value="ECO:0007669"/>
    <property type="project" value="InterPro"/>
</dbReference>
<evidence type="ECO:0000313" key="10">
    <source>
        <dbReference type="EMBL" id="KGF31060.1"/>
    </source>
</evidence>
<dbReference type="InterPro" id="IPR021127">
    <property type="entry name" value="CRISPR_associated_Cas2"/>
</dbReference>
<keyword evidence="7 9" id="KW-0460">Magnesium</keyword>
<comment type="cofactor">
    <cofactor evidence="1 9">
        <name>Mg(2+)</name>
        <dbReference type="ChEBI" id="CHEBI:18420"/>
    </cofactor>
</comment>
<dbReference type="Proteomes" id="UP000029629">
    <property type="component" value="Unassembled WGS sequence"/>
</dbReference>
<evidence type="ECO:0000256" key="1">
    <source>
        <dbReference type="ARBA" id="ARBA00001946"/>
    </source>
</evidence>
<dbReference type="GO" id="GO:0051607">
    <property type="term" value="P:defense response to virus"/>
    <property type="evidence" value="ECO:0007669"/>
    <property type="project" value="UniProtKB-UniRule"/>
</dbReference>
<dbReference type="InterPro" id="IPR019199">
    <property type="entry name" value="Virulence_VapD/CRISPR_Cas2"/>
</dbReference>
<accession>A0A095Z8J5</accession>
<dbReference type="EMBL" id="JRNI01000017">
    <property type="protein sequence ID" value="KGF31060.1"/>
    <property type="molecule type" value="Genomic_DNA"/>
</dbReference>
<keyword evidence="4 9" id="KW-0479">Metal-binding</keyword>
<evidence type="ECO:0000256" key="7">
    <source>
        <dbReference type="ARBA" id="ARBA00022842"/>
    </source>
</evidence>